<organism evidence="2 3">
    <name type="scientific">Coprinopsis marcescibilis</name>
    <name type="common">Agaric fungus</name>
    <name type="synonym">Psathyrella marcescibilis</name>
    <dbReference type="NCBI Taxonomy" id="230819"/>
    <lineage>
        <taxon>Eukaryota</taxon>
        <taxon>Fungi</taxon>
        <taxon>Dikarya</taxon>
        <taxon>Basidiomycota</taxon>
        <taxon>Agaricomycotina</taxon>
        <taxon>Agaricomycetes</taxon>
        <taxon>Agaricomycetidae</taxon>
        <taxon>Agaricales</taxon>
        <taxon>Agaricineae</taxon>
        <taxon>Psathyrellaceae</taxon>
        <taxon>Coprinopsis</taxon>
    </lineage>
</organism>
<dbReference type="STRING" id="230819.A0A5C3KM08"/>
<name>A0A5C3KM08_COPMA</name>
<protein>
    <recommendedName>
        <fullName evidence="4">BTB domain-containing protein</fullName>
    </recommendedName>
</protein>
<keyword evidence="3" id="KW-1185">Reference proteome</keyword>
<evidence type="ECO:0000313" key="2">
    <source>
        <dbReference type="EMBL" id="TFK21222.1"/>
    </source>
</evidence>
<dbReference type="OrthoDB" id="9997739at2759"/>
<gene>
    <name evidence="2" type="ORF">FA15DRAFT_758867</name>
</gene>
<evidence type="ECO:0000313" key="3">
    <source>
        <dbReference type="Proteomes" id="UP000307440"/>
    </source>
</evidence>
<dbReference type="Proteomes" id="UP000307440">
    <property type="component" value="Unassembled WGS sequence"/>
</dbReference>
<feature type="region of interest" description="Disordered" evidence="1">
    <location>
        <begin position="233"/>
        <end position="279"/>
    </location>
</feature>
<sequence length="279" mass="31093">MSKRNGSSNSAGKTDDSKMKFIKHHSEYYLQGGDLYIMIDTTMFKIHSHFFSREARNFDANVADANSSHATKQGTTENTAIIVENATIREFEKFLWVFYNPIYDSYQTDLADWFSILRLAHEWEFPSVKKFALRQLKERESDIPLVKRIVLYRDYNAPLECLVPLYAELCARPEAPDDDEVGCLGLAESLKIFKAREQVRATGHKTVGSPLPKGIHETDTYATISSILDLPHYNPDPADARPTSATIKVGMPQPKKSKTSASEGTSTSARGSGSSSSGA</sequence>
<dbReference type="EMBL" id="ML210275">
    <property type="protein sequence ID" value="TFK21222.1"/>
    <property type="molecule type" value="Genomic_DNA"/>
</dbReference>
<accession>A0A5C3KM08</accession>
<feature type="compositionally biased region" description="Low complexity" evidence="1">
    <location>
        <begin position="259"/>
        <end position="279"/>
    </location>
</feature>
<reference evidence="2 3" key="1">
    <citation type="journal article" date="2019" name="Nat. Ecol. Evol.">
        <title>Megaphylogeny resolves global patterns of mushroom evolution.</title>
        <authorList>
            <person name="Varga T."/>
            <person name="Krizsan K."/>
            <person name="Foldi C."/>
            <person name="Dima B."/>
            <person name="Sanchez-Garcia M."/>
            <person name="Sanchez-Ramirez S."/>
            <person name="Szollosi G.J."/>
            <person name="Szarkandi J.G."/>
            <person name="Papp V."/>
            <person name="Albert L."/>
            <person name="Andreopoulos W."/>
            <person name="Angelini C."/>
            <person name="Antonin V."/>
            <person name="Barry K.W."/>
            <person name="Bougher N.L."/>
            <person name="Buchanan P."/>
            <person name="Buyck B."/>
            <person name="Bense V."/>
            <person name="Catcheside P."/>
            <person name="Chovatia M."/>
            <person name="Cooper J."/>
            <person name="Damon W."/>
            <person name="Desjardin D."/>
            <person name="Finy P."/>
            <person name="Geml J."/>
            <person name="Haridas S."/>
            <person name="Hughes K."/>
            <person name="Justo A."/>
            <person name="Karasinski D."/>
            <person name="Kautmanova I."/>
            <person name="Kiss B."/>
            <person name="Kocsube S."/>
            <person name="Kotiranta H."/>
            <person name="LaButti K.M."/>
            <person name="Lechner B.E."/>
            <person name="Liimatainen K."/>
            <person name="Lipzen A."/>
            <person name="Lukacs Z."/>
            <person name="Mihaltcheva S."/>
            <person name="Morgado L.N."/>
            <person name="Niskanen T."/>
            <person name="Noordeloos M.E."/>
            <person name="Ohm R.A."/>
            <person name="Ortiz-Santana B."/>
            <person name="Ovrebo C."/>
            <person name="Racz N."/>
            <person name="Riley R."/>
            <person name="Savchenko A."/>
            <person name="Shiryaev A."/>
            <person name="Soop K."/>
            <person name="Spirin V."/>
            <person name="Szebenyi C."/>
            <person name="Tomsovsky M."/>
            <person name="Tulloss R.E."/>
            <person name="Uehling J."/>
            <person name="Grigoriev I.V."/>
            <person name="Vagvolgyi C."/>
            <person name="Papp T."/>
            <person name="Martin F.M."/>
            <person name="Miettinen O."/>
            <person name="Hibbett D.S."/>
            <person name="Nagy L.G."/>
        </authorList>
    </citation>
    <scope>NUCLEOTIDE SEQUENCE [LARGE SCALE GENOMIC DNA]</scope>
    <source>
        <strain evidence="2 3">CBS 121175</strain>
    </source>
</reference>
<evidence type="ECO:0000256" key="1">
    <source>
        <dbReference type="SAM" id="MobiDB-lite"/>
    </source>
</evidence>
<proteinExistence type="predicted"/>
<evidence type="ECO:0008006" key="4">
    <source>
        <dbReference type="Google" id="ProtNLM"/>
    </source>
</evidence>
<dbReference type="AlphaFoldDB" id="A0A5C3KM08"/>